<dbReference type="GO" id="GO:0046872">
    <property type="term" value="F:metal ion binding"/>
    <property type="evidence" value="ECO:0007669"/>
    <property type="project" value="UniProtKB-KW"/>
</dbReference>
<dbReference type="InterPro" id="IPR029017">
    <property type="entry name" value="Enolase-like_N"/>
</dbReference>
<sequence>MTSSAVKATIKSIQTLKVDPVVHPSLVVQGSSGTHDHSNFLIVKVILSSGIEGIGEVSGTLGWSGEDSGTAEHAIRTVLMPILIGQPISPVENLLSKVEIALAASPFTKAGVATALWDAYARSLDITMADALGGAIRTEVPIKFSLSGDKARIKHVYEAAIKMGFGAFKLKIGKDPVDDGDRFAYARQLVGKDTFLGTDANTGYRRSEARHAVSLMREHNPAFLEQPVAAGDLQGMHELKELGIPVVADESVFTLDNLVAVLRAEAADVISIYVGKSGGPSRAVEMGRIADAFGLDSVIGSNGECGVGAAAQLQVACAMPGLSMRFPSDIIGEYYYTAGIIETPLNSDGRVVHLPDAPGLGVVLKPELNAKFK</sequence>
<dbReference type="Pfam" id="PF02746">
    <property type="entry name" value="MR_MLE_N"/>
    <property type="match status" value="1"/>
</dbReference>
<dbReference type="Gene3D" id="3.30.390.10">
    <property type="entry name" value="Enolase-like, N-terminal domain"/>
    <property type="match status" value="1"/>
</dbReference>
<accession>A0A6J7E0V5</accession>
<dbReference type="GO" id="GO:0009063">
    <property type="term" value="P:amino acid catabolic process"/>
    <property type="evidence" value="ECO:0007669"/>
    <property type="project" value="InterPro"/>
</dbReference>
<dbReference type="SMART" id="SM00922">
    <property type="entry name" value="MR_MLE"/>
    <property type="match status" value="1"/>
</dbReference>
<evidence type="ECO:0000313" key="6">
    <source>
        <dbReference type="EMBL" id="CAB4876441.1"/>
    </source>
</evidence>
<keyword evidence="3" id="KW-0413">Isomerase</keyword>
<dbReference type="EMBL" id="CAFBLI010000126">
    <property type="protein sequence ID" value="CAB4876441.1"/>
    <property type="molecule type" value="Genomic_DNA"/>
</dbReference>
<comment type="similarity">
    <text evidence="1">Belongs to the mandelate racemase/muconate lactonizing enzyme family.</text>
</comment>
<dbReference type="InterPro" id="IPR029065">
    <property type="entry name" value="Enolase_C-like"/>
</dbReference>
<dbReference type="InterPro" id="IPR013342">
    <property type="entry name" value="Mandelate_racemase_C"/>
</dbReference>
<dbReference type="InterPro" id="IPR013341">
    <property type="entry name" value="Mandelate_racemase_N_dom"/>
</dbReference>
<dbReference type="PANTHER" id="PTHR48073">
    <property type="entry name" value="O-SUCCINYLBENZOATE SYNTHASE-RELATED"/>
    <property type="match status" value="1"/>
</dbReference>
<organism evidence="6">
    <name type="scientific">freshwater metagenome</name>
    <dbReference type="NCBI Taxonomy" id="449393"/>
    <lineage>
        <taxon>unclassified sequences</taxon>
        <taxon>metagenomes</taxon>
        <taxon>ecological metagenomes</taxon>
    </lineage>
</organism>
<dbReference type="Gene3D" id="3.20.20.120">
    <property type="entry name" value="Enolase-like C-terminal domain"/>
    <property type="match status" value="1"/>
</dbReference>
<evidence type="ECO:0000256" key="2">
    <source>
        <dbReference type="ARBA" id="ARBA00022723"/>
    </source>
</evidence>
<protein>
    <submittedName>
        <fullName evidence="6">Unannotated protein</fullName>
    </submittedName>
</protein>
<feature type="domain" description="Mandelate racemase/muconate lactonizing enzyme C-terminal" evidence="4">
    <location>
        <begin position="150"/>
        <end position="245"/>
    </location>
</feature>
<dbReference type="SUPFAM" id="SSF51604">
    <property type="entry name" value="Enolase C-terminal domain-like"/>
    <property type="match status" value="1"/>
</dbReference>
<dbReference type="SFLD" id="SFLDG00180">
    <property type="entry name" value="muconate_cycloisomerase"/>
    <property type="match status" value="1"/>
</dbReference>
<name>A0A6J7E0V5_9ZZZZ</name>
<evidence type="ECO:0000259" key="4">
    <source>
        <dbReference type="SMART" id="SM00922"/>
    </source>
</evidence>
<dbReference type="Pfam" id="PF13378">
    <property type="entry name" value="MR_MLE_C"/>
    <property type="match status" value="1"/>
</dbReference>
<dbReference type="AlphaFoldDB" id="A0A6J7E0V5"/>
<dbReference type="InterPro" id="IPR036849">
    <property type="entry name" value="Enolase-like_C_sf"/>
</dbReference>
<dbReference type="GO" id="GO:0016854">
    <property type="term" value="F:racemase and epimerase activity"/>
    <property type="evidence" value="ECO:0007669"/>
    <property type="project" value="UniProtKB-ARBA"/>
</dbReference>
<dbReference type="InterPro" id="IPR018110">
    <property type="entry name" value="Mandel_Rmase/mucon_lact_enz_CS"/>
</dbReference>
<proteinExistence type="inferred from homology"/>
<dbReference type="SFLD" id="SFLDS00001">
    <property type="entry name" value="Enolase"/>
    <property type="match status" value="1"/>
</dbReference>
<dbReference type="PROSITE" id="PS00909">
    <property type="entry name" value="MR_MLE_2"/>
    <property type="match status" value="1"/>
</dbReference>
<dbReference type="SUPFAM" id="SSF54826">
    <property type="entry name" value="Enolase N-terminal domain-like"/>
    <property type="match status" value="1"/>
</dbReference>
<reference evidence="6" key="1">
    <citation type="submission" date="2020-05" db="EMBL/GenBank/DDBJ databases">
        <authorList>
            <person name="Chiriac C."/>
            <person name="Salcher M."/>
            <person name="Ghai R."/>
            <person name="Kavagutti S V."/>
        </authorList>
    </citation>
    <scope>NUCLEOTIDE SEQUENCE</scope>
</reference>
<dbReference type="PANTHER" id="PTHR48073:SF2">
    <property type="entry name" value="O-SUCCINYLBENZOATE SYNTHASE"/>
    <property type="match status" value="1"/>
</dbReference>
<evidence type="ECO:0000256" key="3">
    <source>
        <dbReference type="ARBA" id="ARBA00023235"/>
    </source>
</evidence>
<keyword evidence="2" id="KW-0479">Metal-binding</keyword>
<evidence type="ECO:0000256" key="1">
    <source>
        <dbReference type="ARBA" id="ARBA00008031"/>
    </source>
</evidence>
<gene>
    <name evidence="5" type="ORF">UFOPK2922_01269</name>
    <name evidence="6" type="ORF">UFOPK3306_01226</name>
</gene>
<dbReference type="EMBL" id="CAEZZS010000077">
    <property type="protein sequence ID" value="CAB4784728.1"/>
    <property type="molecule type" value="Genomic_DNA"/>
</dbReference>
<evidence type="ECO:0000313" key="5">
    <source>
        <dbReference type="EMBL" id="CAB4784728.1"/>
    </source>
</evidence>